<keyword evidence="2" id="KW-1277">Toxin-antitoxin system</keyword>
<dbReference type="EMBL" id="JBDIVE010000001">
    <property type="protein sequence ID" value="MEN3067178.1"/>
    <property type="molecule type" value="Genomic_DNA"/>
</dbReference>
<dbReference type="Gene3D" id="3.30.2310.20">
    <property type="entry name" value="RelE-like"/>
    <property type="match status" value="1"/>
</dbReference>
<gene>
    <name evidence="3" type="ORF">ABDB84_01735</name>
</gene>
<dbReference type="PANTHER" id="PTHR33755:SF8">
    <property type="entry name" value="TOXIN PARE2"/>
    <property type="match status" value="1"/>
</dbReference>
<dbReference type="Pfam" id="PF05016">
    <property type="entry name" value="ParE_toxin"/>
    <property type="match status" value="1"/>
</dbReference>
<dbReference type="InterPro" id="IPR035093">
    <property type="entry name" value="RelE/ParE_toxin_dom_sf"/>
</dbReference>
<comment type="similarity">
    <text evidence="1">Belongs to the RelE toxin family.</text>
</comment>
<name>A0ABU9YUA3_9RHOO</name>
<protein>
    <submittedName>
        <fullName evidence="3">Type II toxin-antitoxin system RelE/ParE family toxin</fullName>
    </submittedName>
</protein>
<reference evidence="3 4" key="1">
    <citation type="journal article" date="2018" name="Int. J. Syst. Evol. Microbiol.">
        <title>Uliginosibacterium sediminicola sp. nov., isolated from freshwater sediment.</title>
        <authorList>
            <person name="Hwang W.M."/>
            <person name="Kim S.M."/>
            <person name="Kang K."/>
            <person name="Ahn T.Y."/>
        </authorList>
    </citation>
    <scope>NUCLEOTIDE SEQUENCE [LARGE SCALE GENOMIC DNA]</scope>
    <source>
        <strain evidence="3 4">M1-21</strain>
    </source>
</reference>
<evidence type="ECO:0000313" key="3">
    <source>
        <dbReference type="EMBL" id="MEN3067178.1"/>
    </source>
</evidence>
<evidence type="ECO:0000256" key="2">
    <source>
        <dbReference type="ARBA" id="ARBA00022649"/>
    </source>
</evidence>
<dbReference type="PANTHER" id="PTHR33755">
    <property type="entry name" value="TOXIN PARE1-RELATED"/>
    <property type="match status" value="1"/>
</dbReference>
<comment type="caution">
    <text evidence="3">The sequence shown here is derived from an EMBL/GenBank/DDBJ whole genome shotgun (WGS) entry which is preliminary data.</text>
</comment>
<evidence type="ECO:0000313" key="4">
    <source>
        <dbReference type="Proteomes" id="UP001410394"/>
    </source>
</evidence>
<dbReference type="InterPro" id="IPR007712">
    <property type="entry name" value="RelE/ParE_toxin"/>
</dbReference>
<proteinExistence type="inferred from homology"/>
<dbReference type="InterPro" id="IPR051803">
    <property type="entry name" value="TA_system_RelE-like_toxin"/>
</dbReference>
<evidence type="ECO:0000256" key="1">
    <source>
        <dbReference type="ARBA" id="ARBA00006226"/>
    </source>
</evidence>
<keyword evidence="4" id="KW-1185">Reference proteome</keyword>
<sequence>MIRWHPRAREEFREAIDYLITEASQAIAGDFAACVQASLQLIERHPSIGTPLAGKARRLTVRHFTYALIYRVHDDGLQIVALAHQHRRPGYWAKRR</sequence>
<accession>A0ABU9YUA3</accession>
<dbReference type="RefSeq" id="WP_345917946.1">
    <property type="nucleotide sequence ID" value="NZ_JBDIVE010000001.1"/>
</dbReference>
<organism evidence="3 4">
    <name type="scientific">Uliginosibacterium sediminicola</name>
    <dbReference type="NCBI Taxonomy" id="2024550"/>
    <lineage>
        <taxon>Bacteria</taxon>
        <taxon>Pseudomonadati</taxon>
        <taxon>Pseudomonadota</taxon>
        <taxon>Betaproteobacteria</taxon>
        <taxon>Rhodocyclales</taxon>
        <taxon>Zoogloeaceae</taxon>
        <taxon>Uliginosibacterium</taxon>
    </lineage>
</organism>
<dbReference type="Proteomes" id="UP001410394">
    <property type="component" value="Unassembled WGS sequence"/>
</dbReference>